<dbReference type="OrthoDB" id="333239at2759"/>
<dbReference type="InterPro" id="IPR028889">
    <property type="entry name" value="USP"/>
</dbReference>
<feature type="domain" description="Ubiquitin-like" evidence="12">
    <location>
        <begin position="4"/>
        <end position="64"/>
    </location>
</feature>
<dbReference type="CDD" id="cd16104">
    <property type="entry name" value="Ubl_USP14_like"/>
    <property type="match status" value="1"/>
</dbReference>
<dbReference type="Proteomes" id="UP001151699">
    <property type="component" value="Chromosome A"/>
</dbReference>
<dbReference type="InterPro" id="IPR038765">
    <property type="entry name" value="Papain-like_cys_pep_sf"/>
</dbReference>
<keyword evidence="15" id="KW-1185">Reference proteome</keyword>
<evidence type="ECO:0000259" key="13">
    <source>
        <dbReference type="PROSITE" id="PS50235"/>
    </source>
</evidence>
<evidence type="ECO:0000259" key="12">
    <source>
        <dbReference type="PROSITE" id="PS50053"/>
    </source>
</evidence>
<dbReference type="AlphaFoldDB" id="A0A9Q0NDY6"/>
<feature type="domain" description="USP" evidence="13">
    <location>
        <begin position="106"/>
        <end position="280"/>
    </location>
</feature>
<dbReference type="GO" id="GO:0004843">
    <property type="term" value="F:cysteine-type deubiquitinase activity"/>
    <property type="evidence" value="ECO:0007669"/>
    <property type="project" value="UniProtKB-EC"/>
</dbReference>
<evidence type="ECO:0000256" key="2">
    <source>
        <dbReference type="ARBA" id="ARBA00008739"/>
    </source>
</evidence>
<dbReference type="PROSITE" id="PS00972">
    <property type="entry name" value="USP_1"/>
    <property type="match status" value="1"/>
</dbReference>
<sequence length="280" mass="31311">MPCFKVKVKWGRETFPDIEVNTDEDPILFKAQLYALTGVQPDRQKVILKGITLKDEEWNVTIKEGAVILMLGTKDEVPIEPTQEERPKFIEDMNEAELATAMDVPAGLTNLGNTCYMNAVVQCLKSVPELRDALKRYKEEFSVTSLASAQSITAAMRSVFDQMSGSNTVTPILLLQTLHMTFPQFAQTGENGGYRQQDANECWSELLKMLQQQLPALKNSASDGPVFNSFIDQYFGGCFDVEMKCSEAPDEPSVSSKENFLQLSCFISQDVKYMLSGLRS</sequence>
<evidence type="ECO:0000256" key="7">
    <source>
        <dbReference type="ARBA" id="ARBA00022801"/>
    </source>
</evidence>
<name>A0A9Q0NDY6_9DIPT</name>
<evidence type="ECO:0000256" key="4">
    <source>
        <dbReference type="ARBA" id="ARBA00014611"/>
    </source>
</evidence>
<accession>A0A9Q0NDY6</accession>
<dbReference type="InterPro" id="IPR029071">
    <property type="entry name" value="Ubiquitin-like_domsf"/>
</dbReference>
<evidence type="ECO:0000256" key="1">
    <source>
        <dbReference type="ARBA" id="ARBA00000707"/>
    </source>
</evidence>
<dbReference type="GO" id="GO:0043161">
    <property type="term" value="P:proteasome-mediated ubiquitin-dependent protein catabolic process"/>
    <property type="evidence" value="ECO:0007669"/>
    <property type="project" value="InterPro"/>
</dbReference>
<evidence type="ECO:0000313" key="15">
    <source>
        <dbReference type="Proteomes" id="UP001151699"/>
    </source>
</evidence>
<feature type="non-terminal residue" evidence="14">
    <location>
        <position position="1"/>
    </location>
</feature>
<dbReference type="SUPFAM" id="SSF54001">
    <property type="entry name" value="Cysteine proteinases"/>
    <property type="match status" value="1"/>
</dbReference>
<organism evidence="14 15">
    <name type="scientific">Pseudolycoriella hygida</name>
    <dbReference type="NCBI Taxonomy" id="35572"/>
    <lineage>
        <taxon>Eukaryota</taxon>
        <taxon>Metazoa</taxon>
        <taxon>Ecdysozoa</taxon>
        <taxon>Arthropoda</taxon>
        <taxon>Hexapoda</taxon>
        <taxon>Insecta</taxon>
        <taxon>Pterygota</taxon>
        <taxon>Neoptera</taxon>
        <taxon>Endopterygota</taxon>
        <taxon>Diptera</taxon>
        <taxon>Nematocera</taxon>
        <taxon>Sciaroidea</taxon>
        <taxon>Sciaridae</taxon>
        <taxon>Pseudolycoriella</taxon>
    </lineage>
</organism>
<dbReference type="InterPro" id="IPR001394">
    <property type="entry name" value="Peptidase_C19_UCH"/>
</dbReference>
<evidence type="ECO:0000256" key="10">
    <source>
        <dbReference type="ARBA" id="ARBA00029889"/>
    </source>
</evidence>
<reference evidence="14" key="1">
    <citation type="submission" date="2022-07" db="EMBL/GenBank/DDBJ databases">
        <authorList>
            <person name="Trinca V."/>
            <person name="Uliana J.V.C."/>
            <person name="Torres T.T."/>
            <person name="Ward R.J."/>
            <person name="Monesi N."/>
        </authorList>
    </citation>
    <scope>NUCLEOTIDE SEQUENCE</scope>
    <source>
        <strain evidence="14">HSMRA1968</strain>
        <tissue evidence="14">Whole embryos</tissue>
    </source>
</reference>
<dbReference type="GO" id="GO:0016579">
    <property type="term" value="P:protein deubiquitination"/>
    <property type="evidence" value="ECO:0007669"/>
    <property type="project" value="InterPro"/>
</dbReference>
<dbReference type="Gene3D" id="3.90.70.10">
    <property type="entry name" value="Cysteine proteinases"/>
    <property type="match status" value="1"/>
</dbReference>
<dbReference type="PANTHER" id="PTHR43982">
    <property type="entry name" value="UBIQUITIN CARBOXYL-TERMINAL HYDROLASE"/>
    <property type="match status" value="1"/>
</dbReference>
<dbReference type="PROSITE" id="PS50235">
    <property type="entry name" value="USP_3"/>
    <property type="match status" value="1"/>
</dbReference>
<dbReference type="InterPro" id="IPR000626">
    <property type="entry name" value="Ubiquitin-like_dom"/>
</dbReference>
<dbReference type="InterPro" id="IPR019954">
    <property type="entry name" value="Ubiquitin_CS"/>
</dbReference>
<keyword evidence="7 14" id="KW-0378">Hydrolase</keyword>
<dbReference type="EC" id="3.4.19.12" evidence="3"/>
<dbReference type="PROSITE" id="PS00299">
    <property type="entry name" value="UBIQUITIN_1"/>
    <property type="match status" value="1"/>
</dbReference>
<dbReference type="EMBL" id="WJQU01000001">
    <property type="protein sequence ID" value="KAJ6647716.1"/>
    <property type="molecule type" value="Genomic_DNA"/>
</dbReference>
<dbReference type="PROSITE" id="PS50053">
    <property type="entry name" value="UBIQUITIN_2"/>
    <property type="match status" value="1"/>
</dbReference>
<evidence type="ECO:0000256" key="9">
    <source>
        <dbReference type="ARBA" id="ARBA00029877"/>
    </source>
</evidence>
<dbReference type="PANTHER" id="PTHR43982:SF1">
    <property type="entry name" value="UBIQUITIN CARBOXYL-TERMINAL HYDROLASE 14"/>
    <property type="match status" value="1"/>
</dbReference>
<dbReference type="GO" id="GO:0070628">
    <property type="term" value="F:proteasome binding"/>
    <property type="evidence" value="ECO:0007669"/>
    <property type="project" value="TreeGrafter"/>
</dbReference>
<proteinExistence type="inferred from homology"/>
<protein>
    <recommendedName>
        <fullName evidence="4">Ubiquitin carboxyl-terminal hydrolase 14</fullName>
        <ecNumber evidence="3">3.4.19.12</ecNumber>
    </recommendedName>
    <alternativeName>
        <fullName evidence="9">Deubiquitinating enzyme 14</fullName>
    </alternativeName>
    <alternativeName>
        <fullName evidence="10">Ubiquitin thioesterase 14</fullName>
    </alternativeName>
    <alternativeName>
        <fullName evidence="11">Ubiquitin-specific-processing protease 14</fullName>
    </alternativeName>
</protein>
<comment type="catalytic activity">
    <reaction evidence="1">
        <text>Thiol-dependent hydrolysis of ester, thioester, amide, peptide and isopeptide bonds formed by the C-terminal Gly of ubiquitin (a 76-residue protein attached to proteins as an intracellular targeting signal).</text>
        <dbReference type="EC" id="3.4.19.12"/>
    </reaction>
</comment>
<dbReference type="SUPFAM" id="SSF54236">
    <property type="entry name" value="Ubiquitin-like"/>
    <property type="match status" value="1"/>
</dbReference>
<comment type="similarity">
    <text evidence="2">Belongs to the peptidase C19 family. USP14/UBP6 subfamily.</text>
</comment>
<dbReference type="SMART" id="SM00213">
    <property type="entry name" value="UBQ"/>
    <property type="match status" value="1"/>
</dbReference>
<keyword evidence="8" id="KW-0788">Thiol protease</keyword>
<evidence type="ECO:0000256" key="3">
    <source>
        <dbReference type="ARBA" id="ARBA00012759"/>
    </source>
</evidence>
<dbReference type="GO" id="GO:0061136">
    <property type="term" value="P:regulation of proteasomal protein catabolic process"/>
    <property type="evidence" value="ECO:0007669"/>
    <property type="project" value="TreeGrafter"/>
</dbReference>
<dbReference type="Gene3D" id="3.10.20.90">
    <property type="entry name" value="Phosphatidylinositol 3-kinase Catalytic Subunit, Chain A, domain 1"/>
    <property type="match status" value="1"/>
</dbReference>
<dbReference type="InterPro" id="IPR044635">
    <property type="entry name" value="UBP14-like"/>
</dbReference>
<dbReference type="Pfam" id="PF00443">
    <property type="entry name" value="UCH"/>
    <property type="match status" value="1"/>
</dbReference>
<evidence type="ECO:0000256" key="11">
    <source>
        <dbReference type="ARBA" id="ARBA00032096"/>
    </source>
</evidence>
<keyword evidence="5" id="KW-0645">Protease</keyword>
<keyword evidence="6" id="KW-0833">Ubl conjugation pathway</keyword>
<evidence type="ECO:0000256" key="5">
    <source>
        <dbReference type="ARBA" id="ARBA00022670"/>
    </source>
</evidence>
<evidence type="ECO:0000256" key="8">
    <source>
        <dbReference type="ARBA" id="ARBA00022807"/>
    </source>
</evidence>
<evidence type="ECO:0000313" key="14">
    <source>
        <dbReference type="EMBL" id="KAJ6647716.1"/>
    </source>
</evidence>
<dbReference type="InterPro" id="IPR018200">
    <property type="entry name" value="USP_CS"/>
</dbReference>
<gene>
    <name evidence="14" type="primary">Usp14</name>
    <name evidence="14" type="ORF">Bhyg_02939</name>
</gene>
<comment type="caution">
    <text evidence="14">The sequence shown here is derived from an EMBL/GenBank/DDBJ whole genome shotgun (WGS) entry which is preliminary data.</text>
</comment>
<evidence type="ECO:0000256" key="6">
    <source>
        <dbReference type="ARBA" id="ARBA00022786"/>
    </source>
</evidence>